<dbReference type="PANTHER" id="PTHR38731:SF1">
    <property type="entry name" value="FECR PROTEIN DOMAIN-CONTAINING PROTEIN"/>
    <property type="match status" value="1"/>
</dbReference>
<dbReference type="EMBL" id="NPDY01000001">
    <property type="protein sequence ID" value="PJZ70984.1"/>
    <property type="molecule type" value="Genomic_DNA"/>
</dbReference>
<feature type="domain" description="FecR protein" evidence="1">
    <location>
        <begin position="78"/>
        <end position="175"/>
    </location>
</feature>
<dbReference type="Pfam" id="PF04773">
    <property type="entry name" value="FecR"/>
    <property type="match status" value="1"/>
</dbReference>
<dbReference type="Proteomes" id="UP000231962">
    <property type="component" value="Unassembled WGS sequence"/>
</dbReference>
<evidence type="ECO:0000313" key="5">
    <source>
        <dbReference type="Proteomes" id="UP000231990"/>
    </source>
</evidence>
<evidence type="ECO:0000313" key="2">
    <source>
        <dbReference type="EMBL" id="PJZ70984.1"/>
    </source>
</evidence>
<proteinExistence type="predicted"/>
<comment type="caution">
    <text evidence="3">The sequence shown here is derived from an EMBL/GenBank/DDBJ whole genome shotgun (WGS) entry which is preliminary data.</text>
</comment>
<dbReference type="OrthoDB" id="369729at2"/>
<keyword evidence="4" id="KW-1185">Reference proteome</keyword>
<reference evidence="4 5" key="1">
    <citation type="submission" date="2017-07" db="EMBL/GenBank/DDBJ databases">
        <title>Leptospira spp. isolated from tropical soils.</title>
        <authorList>
            <person name="Thibeaux R."/>
            <person name="Iraola G."/>
            <person name="Ferres I."/>
            <person name="Bierque E."/>
            <person name="Girault D."/>
            <person name="Soupe-Gilbert M.-E."/>
            <person name="Picardeau M."/>
            <person name="Goarant C."/>
        </authorList>
    </citation>
    <scope>NUCLEOTIDE SEQUENCE [LARGE SCALE GENOMIC DNA]</scope>
    <source>
        <strain evidence="3 5">FH1-B-B1</strain>
        <strain evidence="2 4">FH1-B-C1</strain>
    </source>
</reference>
<dbReference type="AlphaFoldDB" id="A0A2M9ZR14"/>
<protein>
    <recommendedName>
        <fullName evidence="1">FecR protein domain-containing protein</fullName>
    </recommendedName>
</protein>
<sequence length="408" mass="45712">MKRMIQLQFVKRKYAAFAVFTLVAFCISSCSFFSILFSKYDSNQSVGMVVIFHAGPVQILRSGKKLQIQTGTVLKENDEISTQSGTMDLQSVEGHILRIKSFTKLSLNKIAHQQNSETSLALKIGSVLVKANKLDSKESFKVSGPTAIAAVRGTSFSFDVVEGELPKIKVYEGLVAMTLKFPSDKEISSESIAQKPLYQKFTKLLENYEVVISENESAEVKPEFDELVQLILTRLESKNLKEDEVHLSEEALGNSFAKASFKPAPQEKAELETIVQLEQKHIDQALELDQKALKSEEASAAQGEATELTKKLEADYNDRIDQSLTRIEEDAKSQKLDSEEDIREFYNVLEIIHKSDNTLISGAIVTQVGDTLIVHSPKGVFRLDKNLVDFVDYKNFNIVTKKKQKSEK</sequence>
<dbReference type="EMBL" id="NPDZ01000001">
    <property type="protein sequence ID" value="PJZ74516.1"/>
    <property type="molecule type" value="Genomic_DNA"/>
</dbReference>
<dbReference type="PANTHER" id="PTHR38731">
    <property type="entry name" value="LIPL45-RELATED LIPOPROTEIN-RELATED"/>
    <property type="match status" value="1"/>
</dbReference>
<dbReference type="Proteomes" id="UP000231990">
    <property type="component" value="Unassembled WGS sequence"/>
</dbReference>
<evidence type="ECO:0000259" key="1">
    <source>
        <dbReference type="Pfam" id="PF04773"/>
    </source>
</evidence>
<dbReference type="RefSeq" id="WP_100711927.1">
    <property type="nucleotide sequence ID" value="NZ_NPDY01000001.1"/>
</dbReference>
<accession>A0A2M9ZR14</accession>
<name>A0A2M9ZR14_9LEPT</name>
<evidence type="ECO:0000313" key="3">
    <source>
        <dbReference type="EMBL" id="PJZ74516.1"/>
    </source>
</evidence>
<organism evidence="3 5">
    <name type="scientific">Leptospira perolatii</name>
    <dbReference type="NCBI Taxonomy" id="2023191"/>
    <lineage>
        <taxon>Bacteria</taxon>
        <taxon>Pseudomonadati</taxon>
        <taxon>Spirochaetota</taxon>
        <taxon>Spirochaetia</taxon>
        <taxon>Leptospirales</taxon>
        <taxon>Leptospiraceae</taxon>
        <taxon>Leptospira</taxon>
    </lineage>
</organism>
<dbReference type="InterPro" id="IPR006860">
    <property type="entry name" value="FecR"/>
</dbReference>
<evidence type="ECO:0000313" key="4">
    <source>
        <dbReference type="Proteomes" id="UP000231962"/>
    </source>
</evidence>
<gene>
    <name evidence="2" type="ORF">CH360_00135</name>
    <name evidence="3" type="ORF">CH373_00135</name>
</gene>